<keyword evidence="3" id="KW-1185">Reference proteome</keyword>
<name>A0AAD7WZG1_9TELE</name>
<accession>A0AAD7WZG1</accession>
<feature type="compositionally biased region" description="Basic and acidic residues" evidence="1">
    <location>
        <begin position="33"/>
        <end position="54"/>
    </location>
</feature>
<sequence>MTLREAGETHRDTWPTHRRRTLGLRILCREREGGCSDRRRDPASARPVDGRQRVATDNQGVRGWTGQTIGRARGELDCDAAPRGGSIRAVAQAVFGRPRGRRRSL</sequence>
<proteinExistence type="predicted"/>
<evidence type="ECO:0000313" key="3">
    <source>
        <dbReference type="Proteomes" id="UP001221898"/>
    </source>
</evidence>
<dbReference type="Proteomes" id="UP001221898">
    <property type="component" value="Unassembled WGS sequence"/>
</dbReference>
<organism evidence="2 3">
    <name type="scientific">Aldrovandia affinis</name>
    <dbReference type="NCBI Taxonomy" id="143900"/>
    <lineage>
        <taxon>Eukaryota</taxon>
        <taxon>Metazoa</taxon>
        <taxon>Chordata</taxon>
        <taxon>Craniata</taxon>
        <taxon>Vertebrata</taxon>
        <taxon>Euteleostomi</taxon>
        <taxon>Actinopterygii</taxon>
        <taxon>Neopterygii</taxon>
        <taxon>Teleostei</taxon>
        <taxon>Notacanthiformes</taxon>
        <taxon>Halosauridae</taxon>
        <taxon>Aldrovandia</taxon>
    </lineage>
</organism>
<protein>
    <submittedName>
        <fullName evidence="2">Uncharacterized protein</fullName>
    </submittedName>
</protein>
<dbReference type="AlphaFoldDB" id="A0AAD7WZG1"/>
<dbReference type="EMBL" id="JAINUG010000012">
    <property type="protein sequence ID" value="KAJ8414690.1"/>
    <property type="molecule type" value="Genomic_DNA"/>
</dbReference>
<evidence type="ECO:0000313" key="2">
    <source>
        <dbReference type="EMBL" id="KAJ8414690.1"/>
    </source>
</evidence>
<comment type="caution">
    <text evidence="2">The sequence shown here is derived from an EMBL/GenBank/DDBJ whole genome shotgun (WGS) entry which is preliminary data.</text>
</comment>
<evidence type="ECO:0000256" key="1">
    <source>
        <dbReference type="SAM" id="MobiDB-lite"/>
    </source>
</evidence>
<feature type="region of interest" description="Disordered" evidence="1">
    <location>
        <begin position="33"/>
        <end position="68"/>
    </location>
</feature>
<reference evidence="2" key="1">
    <citation type="journal article" date="2023" name="Science">
        <title>Genome structures resolve the early diversification of teleost fishes.</title>
        <authorList>
            <person name="Parey E."/>
            <person name="Louis A."/>
            <person name="Montfort J."/>
            <person name="Bouchez O."/>
            <person name="Roques C."/>
            <person name="Iampietro C."/>
            <person name="Lluch J."/>
            <person name="Castinel A."/>
            <person name="Donnadieu C."/>
            <person name="Desvignes T."/>
            <person name="Floi Bucao C."/>
            <person name="Jouanno E."/>
            <person name="Wen M."/>
            <person name="Mejri S."/>
            <person name="Dirks R."/>
            <person name="Jansen H."/>
            <person name="Henkel C."/>
            <person name="Chen W.J."/>
            <person name="Zahm M."/>
            <person name="Cabau C."/>
            <person name="Klopp C."/>
            <person name="Thompson A.W."/>
            <person name="Robinson-Rechavi M."/>
            <person name="Braasch I."/>
            <person name="Lecointre G."/>
            <person name="Bobe J."/>
            <person name="Postlethwait J.H."/>
            <person name="Berthelot C."/>
            <person name="Roest Crollius H."/>
            <person name="Guiguen Y."/>
        </authorList>
    </citation>
    <scope>NUCLEOTIDE SEQUENCE</scope>
    <source>
        <strain evidence="2">NC1722</strain>
    </source>
</reference>
<gene>
    <name evidence="2" type="ORF">AAFF_G00038920</name>
</gene>